<dbReference type="GO" id="GO:0016705">
    <property type="term" value="F:oxidoreductase activity, acting on paired donors, with incorporation or reduction of molecular oxygen"/>
    <property type="evidence" value="ECO:0007669"/>
    <property type="project" value="InterPro"/>
</dbReference>
<dbReference type="KEGG" id="talb:FTW19_17830"/>
<dbReference type="InterPro" id="IPR022290">
    <property type="entry name" value="LLM_Atu2307-like"/>
</dbReference>
<dbReference type="GO" id="GO:0004497">
    <property type="term" value="F:monooxygenase activity"/>
    <property type="evidence" value="ECO:0007669"/>
    <property type="project" value="UniProtKB-KW"/>
</dbReference>
<dbReference type="NCBIfam" id="TIGR03858">
    <property type="entry name" value="LLM_2I7G"/>
    <property type="match status" value="1"/>
</dbReference>
<keyword evidence="2" id="KW-0503">Monooxygenase</keyword>
<feature type="domain" description="Luciferase-like" evidence="3">
    <location>
        <begin position="19"/>
        <end position="303"/>
    </location>
</feature>
<dbReference type="InterPro" id="IPR011251">
    <property type="entry name" value="Luciferase-like_dom"/>
</dbReference>
<dbReference type="OrthoDB" id="9776438at2"/>
<dbReference type="InterPro" id="IPR050766">
    <property type="entry name" value="Bact_Lucif_Oxidored"/>
</dbReference>
<evidence type="ECO:0000313" key="5">
    <source>
        <dbReference type="Proteomes" id="UP000321820"/>
    </source>
</evidence>
<gene>
    <name evidence="4" type="ORF">FTW19_17830</name>
</gene>
<dbReference type="InterPro" id="IPR036661">
    <property type="entry name" value="Luciferase-like_sf"/>
</dbReference>
<organism evidence="4 5">
    <name type="scientific">Terriglobus albidus</name>
    <dbReference type="NCBI Taxonomy" id="1592106"/>
    <lineage>
        <taxon>Bacteria</taxon>
        <taxon>Pseudomonadati</taxon>
        <taxon>Acidobacteriota</taxon>
        <taxon>Terriglobia</taxon>
        <taxon>Terriglobales</taxon>
        <taxon>Acidobacteriaceae</taxon>
        <taxon>Terriglobus</taxon>
    </lineage>
</organism>
<dbReference type="PANTHER" id="PTHR30137:SF8">
    <property type="entry name" value="BLR5498 PROTEIN"/>
    <property type="match status" value="1"/>
</dbReference>
<name>A0A5B9EGY3_9BACT</name>
<sequence>MQIGIDSFVDYTPDAAGNLVPAQQRMADLMEEIALADKVGLAAFGIGEHHRPDYLASSPSTILAAAASITKQIRLQSSVTVLSSDDPVRVFQQFATVDLISNGRAEIVVGRGSFTESYPLFGFDLKHYDELFSEKLDLLLKLREQANITWEGQLRSSLNGEGVYPRPVQQKLPVWLGVGGTPQSFARAGVLGLPLMVAIIGGEPHRFRPLIDLYRKVYLQAGHPEQDMKVGLHVLGFLADTDKQAGDTMFPVWQRQFAKIGAERGWGAPQTRGQFDGNASPTGAFFVGTPDTVATKLKYVDEALGGVDRVNIQLTSGTLPHQDVMQAIDLLGTAATAATK</sequence>
<keyword evidence="5" id="KW-1185">Reference proteome</keyword>
<protein>
    <submittedName>
        <fullName evidence="4">LLM class flavin-dependent oxidoreductase</fullName>
    </submittedName>
</protein>
<reference evidence="4 5" key="1">
    <citation type="submission" date="2019-08" db="EMBL/GenBank/DDBJ databases">
        <title>Complete genome sequence of Terriglobus albidus strain ORNL.</title>
        <authorList>
            <person name="Podar M."/>
        </authorList>
    </citation>
    <scope>NUCLEOTIDE SEQUENCE [LARGE SCALE GENOMIC DNA]</scope>
    <source>
        <strain evidence="4 5">ORNL</strain>
    </source>
</reference>
<dbReference type="GO" id="GO:0005829">
    <property type="term" value="C:cytosol"/>
    <property type="evidence" value="ECO:0007669"/>
    <property type="project" value="TreeGrafter"/>
</dbReference>
<evidence type="ECO:0000256" key="2">
    <source>
        <dbReference type="ARBA" id="ARBA00023033"/>
    </source>
</evidence>
<dbReference type="EMBL" id="CP042806">
    <property type="protein sequence ID" value="QEE29681.1"/>
    <property type="molecule type" value="Genomic_DNA"/>
</dbReference>
<proteinExistence type="predicted"/>
<keyword evidence="1" id="KW-0560">Oxidoreductase</keyword>
<accession>A0A5B9EGY3</accession>
<dbReference type="Pfam" id="PF00296">
    <property type="entry name" value="Bac_luciferase"/>
    <property type="match status" value="1"/>
</dbReference>
<evidence type="ECO:0000313" key="4">
    <source>
        <dbReference type="EMBL" id="QEE29681.1"/>
    </source>
</evidence>
<dbReference type="PANTHER" id="PTHR30137">
    <property type="entry name" value="LUCIFERASE-LIKE MONOOXYGENASE"/>
    <property type="match status" value="1"/>
</dbReference>
<evidence type="ECO:0000256" key="1">
    <source>
        <dbReference type="ARBA" id="ARBA00023002"/>
    </source>
</evidence>
<dbReference type="SUPFAM" id="SSF51679">
    <property type="entry name" value="Bacterial luciferase-like"/>
    <property type="match status" value="1"/>
</dbReference>
<dbReference type="Gene3D" id="3.20.20.30">
    <property type="entry name" value="Luciferase-like domain"/>
    <property type="match status" value="1"/>
</dbReference>
<dbReference type="Proteomes" id="UP000321820">
    <property type="component" value="Chromosome"/>
</dbReference>
<dbReference type="RefSeq" id="WP_147648904.1">
    <property type="nucleotide sequence ID" value="NZ_CP042806.1"/>
</dbReference>
<evidence type="ECO:0000259" key="3">
    <source>
        <dbReference type="Pfam" id="PF00296"/>
    </source>
</evidence>
<dbReference type="AlphaFoldDB" id="A0A5B9EGY3"/>